<dbReference type="Proteomes" id="UP000294508">
    <property type="component" value="Unassembled WGS sequence"/>
</dbReference>
<accession>A0A4V2RXU0</accession>
<dbReference type="AlphaFoldDB" id="A0A4V2RXU0"/>
<dbReference type="EMBL" id="SLWN01000021">
    <property type="protein sequence ID" value="TCO15658.1"/>
    <property type="molecule type" value="Genomic_DNA"/>
</dbReference>
<evidence type="ECO:0000259" key="2">
    <source>
        <dbReference type="Pfam" id="PF11796"/>
    </source>
</evidence>
<organism evidence="3 4">
    <name type="scientific">Kribbella steppae</name>
    <dbReference type="NCBI Taxonomy" id="2512223"/>
    <lineage>
        <taxon>Bacteria</taxon>
        <taxon>Bacillati</taxon>
        <taxon>Actinomycetota</taxon>
        <taxon>Actinomycetes</taxon>
        <taxon>Propionibacteriales</taxon>
        <taxon>Kribbellaceae</taxon>
        <taxon>Kribbella</taxon>
    </lineage>
</organism>
<evidence type="ECO:0000313" key="4">
    <source>
        <dbReference type="Proteomes" id="UP000294508"/>
    </source>
</evidence>
<protein>
    <submittedName>
        <fullName evidence="3">Uncharacterized protein (TIGR02679 family)</fullName>
    </submittedName>
</protein>
<keyword evidence="4" id="KW-1185">Reference proteome</keyword>
<gene>
    <name evidence="3" type="ORF">EV652_12131</name>
</gene>
<dbReference type="Pfam" id="PF09664">
    <property type="entry name" value="DUF2399"/>
    <property type="match status" value="1"/>
</dbReference>
<evidence type="ECO:0000313" key="3">
    <source>
        <dbReference type="EMBL" id="TCO15658.1"/>
    </source>
</evidence>
<comment type="caution">
    <text evidence="3">The sequence shown here is derived from an EMBL/GenBank/DDBJ whole genome shotgun (WGS) entry which is preliminary data.</text>
</comment>
<name>A0A4V2RXU0_9ACTN</name>
<dbReference type="InterPro" id="IPR024465">
    <property type="entry name" value="DUF2399"/>
</dbReference>
<proteinExistence type="predicted"/>
<feature type="domain" description="Conserved hypothetical protein CHP02679 N terminus" evidence="2">
    <location>
        <begin position="38"/>
        <end position="240"/>
    </location>
</feature>
<dbReference type="OrthoDB" id="8188786at2"/>
<sequence>MTSSVPKGLLDWCALDGPSAVLDVVRRRAELGQSTETGRLGAVRLTVAQRREVGRLLGTTWALSDRPLQLRDVAARLREHGLTVLELVERVRGPIELEADVRRTAVETADTEDAAALAELVAAGVPVAEARTWLDEDRSLPVLGSGRRLGTIWEVAAVWCAAPGRGAKPVRLAQLASVHLGDAHALDADQTLGKLVARLAATVHGLERPTRGGKAWRLAWAAIGILCDEVSSRVLALNLHLTGDSHVARLCRESIGEPMWLTLRSLRGDWTAEPGTVFVCENPTVAEAAADTLGADCPPLICTDGTATTAAVDLVGGLAAIGCDLHIRADFDAAGLVIVNQLLAAAPDAKPWRFDTPTYLSHFPSATTDVTDLRTALTHLGTTIHEETLLEDLLTDLRAHAAGRPHR</sequence>
<dbReference type="RefSeq" id="WP_158441500.1">
    <property type="nucleotide sequence ID" value="NZ_SLWN01000021.1"/>
</dbReference>
<reference evidence="3 4" key="1">
    <citation type="journal article" date="2015" name="Stand. Genomic Sci.">
        <title>Genomic Encyclopedia of Bacterial and Archaeal Type Strains, Phase III: the genomes of soil and plant-associated and newly described type strains.</title>
        <authorList>
            <person name="Whitman W.B."/>
            <person name="Woyke T."/>
            <person name="Klenk H.P."/>
            <person name="Zhou Y."/>
            <person name="Lilburn T.G."/>
            <person name="Beck B.J."/>
            <person name="De Vos P."/>
            <person name="Vandamme P."/>
            <person name="Eisen J.A."/>
            <person name="Garrity G."/>
            <person name="Hugenholtz P."/>
            <person name="Kyrpides N.C."/>
        </authorList>
    </citation>
    <scope>NUCLEOTIDE SEQUENCE [LARGE SCALE GENOMIC DNA]</scope>
    <source>
        <strain evidence="3 4">VKM Ac-2572</strain>
    </source>
</reference>
<dbReference type="Pfam" id="PF11796">
    <property type="entry name" value="DUF3323"/>
    <property type="match status" value="1"/>
</dbReference>
<feature type="domain" description="DUF2399" evidence="1">
    <location>
        <begin position="263"/>
        <end position="397"/>
    </location>
</feature>
<evidence type="ECO:0000259" key="1">
    <source>
        <dbReference type="Pfam" id="PF09664"/>
    </source>
</evidence>
<dbReference type="InterPro" id="IPR024466">
    <property type="entry name" value="CHP02679_N"/>
</dbReference>